<dbReference type="EMBL" id="JACIEN010000001">
    <property type="protein sequence ID" value="MBB4015085.1"/>
    <property type="molecule type" value="Genomic_DNA"/>
</dbReference>
<evidence type="ECO:0000313" key="2">
    <source>
        <dbReference type="Proteomes" id="UP000577362"/>
    </source>
</evidence>
<sequence>MTVAEGIMNIKATDENAKASHEKVNRSYGGFEPLLSANIVRTALAFMSGTQAAAHYGKILAGARCDAMVRFQHGRRRPPCRGWVVKCGVRESAGRTRQRARRE</sequence>
<dbReference type="RefSeq" id="WP_183315381.1">
    <property type="nucleotide sequence ID" value="NZ_JACIEN010000001.1"/>
</dbReference>
<evidence type="ECO:0000313" key="1">
    <source>
        <dbReference type="EMBL" id="MBB4015085.1"/>
    </source>
</evidence>
<organism evidence="1 2">
    <name type="scientific">Chelatococcus caeni</name>
    <dbReference type="NCBI Taxonomy" id="1348468"/>
    <lineage>
        <taxon>Bacteria</taxon>
        <taxon>Pseudomonadati</taxon>
        <taxon>Pseudomonadota</taxon>
        <taxon>Alphaproteobacteria</taxon>
        <taxon>Hyphomicrobiales</taxon>
        <taxon>Chelatococcaceae</taxon>
        <taxon>Chelatococcus</taxon>
    </lineage>
</organism>
<proteinExistence type="predicted"/>
<protein>
    <submittedName>
        <fullName evidence="1">Uncharacterized protein</fullName>
    </submittedName>
</protein>
<comment type="caution">
    <text evidence="1">The sequence shown here is derived from an EMBL/GenBank/DDBJ whole genome shotgun (WGS) entry which is preliminary data.</text>
</comment>
<dbReference type="AlphaFoldDB" id="A0A840BP43"/>
<keyword evidence="2" id="KW-1185">Reference proteome</keyword>
<accession>A0A840BP43</accession>
<gene>
    <name evidence="1" type="ORF">GGR16_000091</name>
</gene>
<dbReference type="Proteomes" id="UP000577362">
    <property type="component" value="Unassembled WGS sequence"/>
</dbReference>
<name>A0A840BP43_9HYPH</name>
<reference evidence="1 2" key="1">
    <citation type="submission" date="2020-08" db="EMBL/GenBank/DDBJ databases">
        <title>Genomic Encyclopedia of Type Strains, Phase IV (KMG-IV): sequencing the most valuable type-strain genomes for metagenomic binning, comparative biology and taxonomic classification.</title>
        <authorList>
            <person name="Goeker M."/>
        </authorList>
    </citation>
    <scope>NUCLEOTIDE SEQUENCE [LARGE SCALE GENOMIC DNA]</scope>
    <source>
        <strain evidence="1 2">DSM 103737</strain>
    </source>
</reference>